<feature type="region of interest" description="Disordered" evidence="2">
    <location>
        <begin position="455"/>
        <end position="476"/>
    </location>
</feature>
<dbReference type="HOGENOM" id="CLU_312423_0_0_1"/>
<gene>
    <name evidence="4" type="ORF">PSEUBRA_SCAF18g04780</name>
</gene>
<dbReference type="Proteomes" id="UP000019377">
    <property type="component" value="Unassembled WGS sequence"/>
</dbReference>
<dbReference type="OrthoDB" id="3359721at2759"/>
<evidence type="ECO:0000313" key="5">
    <source>
        <dbReference type="Proteomes" id="UP000019377"/>
    </source>
</evidence>
<proteinExistence type="predicted"/>
<accession>V5GQI5</accession>
<evidence type="ECO:0000256" key="2">
    <source>
        <dbReference type="SAM" id="MobiDB-lite"/>
    </source>
</evidence>
<feature type="coiled-coil region" evidence="1">
    <location>
        <begin position="330"/>
        <end position="364"/>
    </location>
</feature>
<feature type="compositionally biased region" description="Basic and acidic residues" evidence="2">
    <location>
        <begin position="873"/>
        <end position="885"/>
    </location>
</feature>
<feature type="transmembrane region" description="Helical" evidence="3">
    <location>
        <begin position="78"/>
        <end position="99"/>
    </location>
</feature>
<feature type="transmembrane region" description="Helical" evidence="3">
    <location>
        <begin position="120"/>
        <end position="148"/>
    </location>
</feature>
<dbReference type="GeneID" id="27418098"/>
<feature type="transmembrane region" description="Helical" evidence="3">
    <location>
        <begin position="168"/>
        <end position="188"/>
    </location>
</feature>
<keyword evidence="3" id="KW-1133">Transmembrane helix</keyword>
<feature type="region of interest" description="Disordered" evidence="2">
    <location>
        <begin position="803"/>
        <end position="885"/>
    </location>
</feature>
<keyword evidence="3" id="KW-0812">Transmembrane</keyword>
<feature type="region of interest" description="Disordered" evidence="2">
    <location>
        <begin position="598"/>
        <end position="631"/>
    </location>
</feature>
<dbReference type="AlphaFoldDB" id="V5GQI5"/>
<keyword evidence="3" id="KW-0472">Membrane</keyword>
<dbReference type="eggNOG" id="ENOG502R22J">
    <property type="taxonomic scope" value="Eukaryota"/>
</dbReference>
<name>V5GQI5_KALBG</name>
<dbReference type="EMBL" id="KI545860">
    <property type="protein sequence ID" value="EST08197.1"/>
    <property type="molecule type" value="Genomic_DNA"/>
</dbReference>
<feature type="transmembrane region" description="Helical" evidence="3">
    <location>
        <begin position="524"/>
        <end position="549"/>
    </location>
</feature>
<keyword evidence="1" id="KW-0175">Coiled coil</keyword>
<feature type="compositionally biased region" description="Polar residues" evidence="2">
    <location>
        <begin position="462"/>
        <end position="475"/>
    </location>
</feature>
<organism evidence="4 5">
    <name type="scientific">Kalmanozyma brasiliensis (strain GHG001)</name>
    <name type="common">Yeast</name>
    <name type="synonym">Pseudozyma brasiliensis</name>
    <dbReference type="NCBI Taxonomy" id="1365824"/>
    <lineage>
        <taxon>Eukaryota</taxon>
        <taxon>Fungi</taxon>
        <taxon>Dikarya</taxon>
        <taxon>Basidiomycota</taxon>
        <taxon>Ustilaginomycotina</taxon>
        <taxon>Ustilaginomycetes</taxon>
        <taxon>Ustilaginales</taxon>
        <taxon>Ustilaginaceae</taxon>
        <taxon>Kalmanozyma</taxon>
    </lineage>
</organism>
<dbReference type="OMA" id="PNAINCF"/>
<protein>
    <submittedName>
        <fullName evidence="4">Uncharacterized protein</fullName>
    </submittedName>
</protein>
<sequence length="885" mass="96219">MPWLPRAAALAATPEQPSVIATTLLQLLRGPTQPTTFPESIVSGLSSTDASVQLAAIAELRAYIRRLFFLDVDNYFEISSLVTAGIIAVLILIGIPVVLHRLYYGRLHIWRLERRAQGSYLIPNAINCFLLLEGLYGILTVAFNAVVWELFHKNNEVYVRLFQAFRSLVWIPLFCGAFLTGWGSLYTAPDTLDKPTASHRKTSARGRLPWPLIVNLTCWGLPLVLIVSLLPPVCLSSVKMTNAFNAYKDWDSRFQSLIEATVANTVVNQMAVNDMRAQAYAIFTDWSRSYYYIDVGYVLWGFWAILFLVFYVPAGGVLVFLLYRQVNRQRAILESHQRKLELQLAQEERQAEEDEKSAMHARNLVVPNTTKVSSSGGFSGANPVSRAGATLENIYEDRGVSNDSRATGHSNKSGHDVMGLETALGQEPSESFGVHGALSPGLGSALGHVASLAKESGEDVRASTSQPNTPVTPGATSAFRRLIRIETSASSNKAGQTSSKSAKRKRVSLSSGPMSRYKYLRRCLVNLLILYFGIISAAACFGAVTIYLAAVEYEHALQGPDSVAHSISVAGAVAAWASAVFGALTIGSIVFRNFDNPNPEASQGSDGPPKRRFARASKNTDSAGAERGGPAVVEKTRTLPAVPESVDLEASGVQSRPQMAMGTSMKFALGEQGFVFRDDQLASMMSAGEMEEMRQPVRPAPVVRAWGREREATMSIPQDVTESFGLMSAPMIGGRAEEGYGTNDTTLAEYPAFDPRLVETAQFKQASSDARIAVHAFNPTGSPITASVDSRIKRVPAPITASVDTLARPASSTTPASSPPMPTSPVMRRQSRMADVLESPASKLAREWAEGQYATRRMPDTPTAMKASTWGEAKPERPARDARRL</sequence>
<feature type="transmembrane region" description="Helical" evidence="3">
    <location>
        <begin position="208"/>
        <end position="230"/>
    </location>
</feature>
<evidence type="ECO:0000256" key="3">
    <source>
        <dbReference type="SAM" id="Phobius"/>
    </source>
</evidence>
<evidence type="ECO:0000256" key="1">
    <source>
        <dbReference type="SAM" id="Coils"/>
    </source>
</evidence>
<reference evidence="5" key="1">
    <citation type="journal article" date="2013" name="Genome Announc.">
        <title>Draft genome sequence of Pseudozyma brasiliensis sp. nov. strain GHG001, a high producer of endo-1,4-xylanase isolated from an insect pest of sugarcane.</title>
        <authorList>
            <person name="Oliveira J.V.D.C."/>
            <person name="dos Santos R.A.C."/>
            <person name="Borges T.A."/>
            <person name="Riano-Pachon D.M."/>
            <person name="Goldman G.H."/>
        </authorList>
    </citation>
    <scope>NUCLEOTIDE SEQUENCE [LARGE SCALE GENOMIC DNA]</scope>
    <source>
        <strain evidence="5">GHG001</strain>
    </source>
</reference>
<feature type="transmembrane region" description="Helical" evidence="3">
    <location>
        <begin position="569"/>
        <end position="591"/>
    </location>
</feature>
<keyword evidence="5" id="KW-1185">Reference proteome</keyword>
<dbReference type="RefSeq" id="XP_016293186.1">
    <property type="nucleotide sequence ID" value="XM_016435478.1"/>
</dbReference>
<feature type="transmembrane region" description="Helical" evidence="3">
    <location>
        <begin position="297"/>
        <end position="323"/>
    </location>
</feature>
<evidence type="ECO:0000313" key="4">
    <source>
        <dbReference type="EMBL" id="EST08197.1"/>
    </source>
</evidence>